<keyword evidence="3" id="KW-1185">Reference proteome</keyword>
<dbReference type="EMBL" id="CP077262">
    <property type="protein sequence ID" value="QXA42853.1"/>
    <property type="molecule type" value="Genomic_DNA"/>
</dbReference>
<organism evidence="2 3">
    <name type="scientific">Citrobacter pasteurii</name>
    <dbReference type="NCBI Taxonomy" id="1563222"/>
    <lineage>
        <taxon>Bacteria</taxon>
        <taxon>Pseudomonadati</taxon>
        <taxon>Pseudomonadota</taxon>
        <taxon>Gammaproteobacteria</taxon>
        <taxon>Enterobacterales</taxon>
        <taxon>Enterobacteriaceae</taxon>
        <taxon>Citrobacter</taxon>
    </lineage>
</organism>
<feature type="region of interest" description="Disordered" evidence="1">
    <location>
        <begin position="57"/>
        <end position="78"/>
    </location>
</feature>
<dbReference type="Proteomes" id="UP000683579">
    <property type="component" value="Chromosome"/>
</dbReference>
<reference evidence="2 3" key="1">
    <citation type="submission" date="2021-06" db="EMBL/GenBank/DDBJ databases">
        <title>FDA dAtabase for Regulatory Grade micrObial Sequences (FDA-ARGOS): Supporting development and validation of Infectious Disease Dx tests.</title>
        <authorList>
            <person name="Sproer C."/>
            <person name="Gronow S."/>
            <person name="Severitt S."/>
            <person name="Schroder I."/>
            <person name="Tallon L."/>
            <person name="Sadzewicz L."/>
            <person name="Zhao X."/>
            <person name="Boylan J."/>
            <person name="Ott S."/>
            <person name="Bowen H."/>
            <person name="Vavikolanu K."/>
            <person name="Mehta A."/>
            <person name="Aluvathingal J."/>
            <person name="Nadendla S."/>
            <person name="Lowell S."/>
            <person name="Myers T."/>
            <person name="Yan Y."/>
        </authorList>
    </citation>
    <scope>NUCLEOTIDE SEQUENCE [LARGE SCALE GENOMIC DNA]</scope>
    <source>
        <strain evidence="2 3">FDAARGOS 1424</strain>
    </source>
</reference>
<proteinExistence type="predicted"/>
<evidence type="ECO:0000256" key="1">
    <source>
        <dbReference type="SAM" id="MobiDB-lite"/>
    </source>
</evidence>
<accession>A0ABX8K4E2</accession>
<protein>
    <submittedName>
        <fullName evidence="2">Uncharacterized protein</fullName>
    </submittedName>
</protein>
<evidence type="ECO:0000313" key="2">
    <source>
        <dbReference type="EMBL" id="QXA42853.1"/>
    </source>
</evidence>
<sequence length="78" mass="8517">MALVKVIGNNLFTGANLRKLEVGSKVEVDRGTAYRWENAGLVEILTDDDQVFEVASPGVDAAEQPEQPEDNSSKKKVK</sequence>
<gene>
    <name evidence="2" type="ORF">I6L54_12625</name>
</gene>
<evidence type="ECO:0000313" key="3">
    <source>
        <dbReference type="Proteomes" id="UP000683579"/>
    </source>
</evidence>
<dbReference type="RefSeq" id="WP_040230861.1">
    <property type="nucleotide sequence ID" value="NZ_CDHL01000019.1"/>
</dbReference>
<name>A0ABX8K4E2_9ENTR</name>